<evidence type="ECO:0000256" key="2">
    <source>
        <dbReference type="SAM" id="Coils"/>
    </source>
</evidence>
<dbReference type="PANTHER" id="PTHR30469">
    <property type="entry name" value="MULTIDRUG RESISTANCE PROTEIN MDTA"/>
    <property type="match status" value="1"/>
</dbReference>
<dbReference type="Gene3D" id="1.10.287.470">
    <property type="entry name" value="Helix hairpin bin"/>
    <property type="match status" value="1"/>
</dbReference>
<dbReference type="NCBIfam" id="TIGR01730">
    <property type="entry name" value="RND_mfp"/>
    <property type="match status" value="1"/>
</dbReference>
<dbReference type="Pfam" id="PF25989">
    <property type="entry name" value="YknX_C"/>
    <property type="match status" value="1"/>
</dbReference>
<dbReference type="Pfam" id="PF25917">
    <property type="entry name" value="BSH_RND"/>
    <property type="match status" value="1"/>
</dbReference>
<accession>A0A9D1KFJ1</accession>
<reference evidence="5" key="1">
    <citation type="submission" date="2020-10" db="EMBL/GenBank/DDBJ databases">
        <authorList>
            <person name="Gilroy R."/>
        </authorList>
    </citation>
    <scope>NUCLEOTIDE SEQUENCE</scope>
    <source>
        <strain evidence="5">CHK123-3438</strain>
    </source>
</reference>
<feature type="domain" description="YknX-like C-terminal permuted SH3-like" evidence="4">
    <location>
        <begin position="281"/>
        <end position="345"/>
    </location>
</feature>
<organism evidence="5 6">
    <name type="scientific">Candidatus Caccovicinus merdipullorum</name>
    <dbReference type="NCBI Taxonomy" id="2840724"/>
    <lineage>
        <taxon>Bacteria</taxon>
        <taxon>Bacillati</taxon>
        <taxon>Bacillota</taxon>
        <taxon>Clostridia</taxon>
        <taxon>Eubacteriales</taxon>
        <taxon>Candidatus Caccovicinus</taxon>
    </lineage>
</organism>
<dbReference type="InterPro" id="IPR058637">
    <property type="entry name" value="YknX-like_C"/>
</dbReference>
<dbReference type="Gene3D" id="2.40.50.100">
    <property type="match status" value="1"/>
</dbReference>
<evidence type="ECO:0000256" key="1">
    <source>
        <dbReference type="ARBA" id="ARBA00009477"/>
    </source>
</evidence>
<dbReference type="InterPro" id="IPR058625">
    <property type="entry name" value="MdtA-like_BSH"/>
</dbReference>
<evidence type="ECO:0000259" key="4">
    <source>
        <dbReference type="Pfam" id="PF25989"/>
    </source>
</evidence>
<dbReference type="SUPFAM" id="SSF111369">
    <property type="entry name" value="HlyD-like secretion proteins"/>
    <property type="match status" value="1"/>
</dbReference>
<comment type="similarity">
    <text evidence="1">Belongs to the membrane fusion protein (MFP) (TC 8.A.1) family.</text>
</comment>
<reference evidence="5" key="2">
    <citation type="journal article" date="2021" name="PeerJ">
        <title>Extensive microbial diversity within the chicken gut microbiome revealed by metagenomics and culture.</title>
        <authorList>
            <person name="Gilroy R."/>
            <person name="Ravi A."/>
            <person name="Getino M."/>
            <person name="Pursley I."/>
            <person name="Horton D.L."/>
            <person name="Alikhan N.F."/>
            <person name="Baker D."/>
            <person name="Gharbi K."/>
            <person name="Hall N."/>
            <person name="Watson M."/>
            <person name="Adriaenssens E.M."/>
            <person name="Foster-Nyarko E."/>
            <person name="Jarju S."/>
            <person name="Secka A."/>
            <person name="Antonio M."/>
            <person name="Oren A."/>
            <person name="Chaudhuri R.R."/>
            <person name="La Ragione R."/>
            <person name="Hildebrand F."/>
            <person name="Pallen M.J."/>
        </authorList>
    </citation>
    <scope>NUCLEOTIDE SEQUENCE</scope>
    <source>
        <strain evidence="5">CHK123-3438</strain>
    </source>
</reference>
<protein>
    <submittedName>
        <fullName evidence="5">Efflux RND transporter periplasmic adaptor subunit</fullName>
    </submittedName>
</protein>
<sequence length="354" mass="38042">MTKKKIIGGIIIILAALFVLFRFLNREETVSTYESRPTVSAEQPATGDIVLYTELIGTVEPMSKADVIPKMAGEVLEVNFQAGDYVEAGQVLCRIDSDALTSLKLNMDAASVTLAEAQRNLARLQTLYAAGAVSQQELEQIQNSTESARIAYEAAKNQYDLQLEYTAVTAPISGTVESRNVDVHDFVSTGASICTISSDGQLQIEFGVTEKTHGNIAAGDTITVEKGGNTYEAQISEIGSMINASTGLYDVKAAMDSQADMTTGTRVKLSVVRDKAEDAMLIPLSAVNYDNGNPYVYCYQDGTAVRTDIQAGIHDQDKIEILGGLEANSQVITSWSNELVDGAQVLVKEAGETE</sequence>
<evidence type="ECO:0000313" key="5">
    <source>
        <dbReference type="EMBL" id="HIT41949.1"/>
    </source>
</evidence>
<comment type="caution">
    <text evidence="5">The sequence shown here is derived from an EMBL/GenBank/DDBJ whole genome shotgun (WGS) entry which is preliminary data.</text>
</comment>
<feature type="coiled-coil region" evidence="2">
    <location>
        <begin position="100"/>
        <end position="158"/>
    </location>
</feature>
<evidence type="ECO:0000313" key="6">
    <source>
        <dbReference type="Proteomes" id="UP000886860"/>
    </source>
</evidence>
<keyword evidence="2" id="KW-0175">Coiled coil</keyword>
<dbReference type="EMBL" id="DVKS01000131">
    <property type="protein sequence ID" value="HIT41949.1"/>
    <property type="molecule type" value="Genomic_DNA"/>
</dbReference>
<dbReference type="AlphaFoldDB" id="A0A9D1KFJ1"/>
<evidence type="ECO:0000259" key="3">
    <source>
        <dbReference type="Pfam" id="PF25917"/>
    </source>
</evidence>
<dbReference type="Gene3D" id="2.40.30.170">
    <property type="match status" value="1"/>
</dbReference>
<proteinExistence type="inferred from homology"/>
<dbReference type="GO" id="GO:0015562">
    <property type="term" value="F:efflux transmembrane transporter activity"/>
    <property type="evidence" value="ECO:0007669"/>
    <property type="project" value="TreeGrafter"/>
</dbReference>
<dbReference type="Proteomes" id="UP000886860">
    <property type="component" value="Unassembled WGS sequence"/>
</dbReference>
<dbReference type="PANTHER" id="PTHR30469:SF15">
    <property type="entry name" value="HLYD FAMILY OF SECRETION PROTEINS"/>
    <property type="match status" value="1"/>
</dbReference>
<name>A0A9D1KFJ1_9FIRM</name>
<gene>
    <name evidence="5" type="ORF">IAB60_07640</name>
</gene>
<dbReference type="GO" id="GO:1990281">
    <property type="term" value="C:efflux pump complex"/>
    <property type="evidence" value="ECO:0007669"/>
    <property type="project" value="TreeGrafter"/>
</dbReference>
<feature type="domain" description="Multidrug resistance protein MdtA-like barrel-sandwich hybrid" evidence="3">
    <location>
        <begin position="64"/>
        <end position="192"/>
    </location>
</feature>
<dbReference type="Gene3D" id="2.40.420.20">
    <property type="match status" value="1"/>
</dbReference>
<dbReference type="InterPro" id="IPR006143">
    <property type="entry name" value="RND_pump_MFP"/>
</dbReference>